<name>D7FP27_ECTSI</name>
<dbReference type="AlphaFoldDB" id="D7FP27"/>
<protein>
    <submittedName>
        <fullName evidence="1">Uncharacterized protein</fullName>
    </submittedName>
</protein>
<reference evidence="1 2" key="1">
    <citation type="journal article" date="2010" name="Nature">
        <title>The Ectocarpus genome and the independent evolution of multicellularity in brown algae.</title>
        <authorList>
            <person name="Cock J.M."/>
            <person name="Sterck L."/>
            <person name="Rouze P."/>
            <person name="Scornet D."/>
            <person name="Allen A.E."/>
            <person name="Amoutzias G."/>
            <person name="Anthouard V."/>
            <person name="Artiguenave F."/>
            <person name="Aury J.M."/>
            <person name="Badger J.H."/>
            <person name="Beszteri B."/>
            <person name="Billiau K."/>
            <person name="Bonnet E."/>
            <person name="Bothwell J.H."/>
            <person name="Bowler C."/>
            <person name="Boyen C."/>
            <person name="Brownlee C."/>
            <person name="Carrano C.J."/>
            <person name="Charrier B."/>
            <person name="Cho G.Y."/>
            <person name="Coelho S.M."/>
            <person name="Collen J."/>
            <person name="Corre E."/>
            <person name="Da Silva C."/>
            <person name="Delage L."/>
            <person name="Delaroque N."/>
            <person name="Dittami S.M."/>
            <person name="Doulbeau S."/>
            <person name="Elias M."/>
            <person name="Farnham G."/>
            <person name="Gachon C.M."/>
            <person name="Gschloessl B."/>
            <person name="Heesch S."/>
            <person name="Jabbari K."/>
            <person name="Jubin C."/>
            <person name="Kawai H."/>
            <person name="Kimura K."/>
            <person name="Kloareg B."/>
            <person name="Kupper F.C."/>
            <person name="Lang D."/>
            <person name="Le Bail A."/>
            <person name="Leblanc C."/>
            <person name="Lerouge P."/>
            <person name="Lohr M."/>
            <person name="Lopez P.J."/>
            <person name="Martens C."/>
            <person name="Maumus F."/>
            <person name="Michel G."/>
            <person name="Miranda-Saavedra D."/>
            <person name="Morales J."/>
            <person name="Moreau H."/>
            <person name="Motomura T."/>
            <person name="Nagasato C."/>
            <person name="Napoli C.A."/>
            <person name="Nelson D.R."/>
            <person name="Nyvall-Collen P."/>
            <person name="Peters A.F."/>
            <person name="Pommier C."/>
            <person name="Potin P."/>
            <person name="Poulain J."/>
            <person name="Quesneville H."/>
            <person name="Read B."/>
            <person name="Rensing S.A."/>
            <person name="Ritter A."/>
            <person name="Rousvoal S."/>
            <person name="Samanta M."/>
            <person name="Samson G."/>
            <person name="Schroeder D.C."/>
            <person name="Segurens B."/>
            <person name="Strittmatter M."/>
            <person name="Tonon T."/>
            <person name="Tregear J.W."/>
            <person name="Valentin K."/>
            <person name="von Dassow P."/>
            <person name="Yamagishi T."/>
            <person name="Van de Peer Y."/>
            <person name="Wincker P."/>
        </authorList>
    </citation>
    <scope>NUCLEOTIDE SEQUENCE [LARGE SCALE GENOMIC DNA]</scope>
    <source>
        <strain evidence="2">Ec32 / CCAP1310/4</strain>
    </source>
</reference>
<dbReference type="OrthoDB" id="196547at2759"/>
<keyword evidence="2" id="KW-1185">Reference proteome</keyword>
<accession>D7FP27</accession>
<dbReference type="EMBL" id="FN649760">
    <property type="protein sequence ID" value="CBJ34272.1"/>
    <property type="molecule type" value="Genomic_DNA"/>
</dbReference>
<sequence>METNFQREFVETEGFRRIADASELEQRENRLLRAGGFLPPDTPPSPSV</sequence>
<evidence type="ECO:0000313" key="2">
    <source>
        <dbReference type="Proteomes" id="UP000002630"/>
    </source>
</evidence>
<dbReference type="InParanoid" id="D7FP27"/>
<evidence type="ECO:0000313" key="1">
    <source>
        <dbReference type="EMBL" id="CBJ34272.1"/>
    </source>
</evidence>
<dbReference type="Proteomes" id="UP000002630">
    <property type="component" value="Unassembled WGS sequence"/>
</dbReference>
<proteinExistence type="predicted"/>
<organism evidence="1 2">
    <name type="scientific">Ectocarpus siliculosus</name>
    <name type="common">Brown alga</name>
    <name type="synonym">Conferva siliculosa</name>
    <dbReference type="NCBI Taxonomy" id="2880"/>
    <lineage>
        <taxon>Eukaryota</taxon>
        <taxon>Sar</taxon>
        <taxon>Stramenopiles</taxon>
        <taxon>Ochrophyta</taxon>
        <taxon>PX clade</taxon>
        <taxon>Phaeophyceae</taxon>
        <taxon>Ectocarpales</taxon>
        <taxon>Ectocarpaceae</taxon>
        <taxon>Ectocarpus</taxon>
    </lineage>
</organism>
<gene>
    <name evidence="1" type="ORF">Esi_1846_0001</name>
</gene>